<dbReference type="Proteomes" id="UP000029224">
    <property type="component" value="Unassembled WGS sequence"/>
</dbReference>
<reference evidence="2 3" key="2">
    <citation type="submission" date="2014-09" db="EMBL/GenBank/DDBJ databases">
        <authorList>
            <consortium name="NBRP consortium"/>
            <person name="Sawabe T."/>
            <person name="Meirelles P."/>
            <person name="Nakanishi M."/>
            <person name="Sayaka M."/>
            <person name="Hattori M."/>
            <person name="Ohkuma M."/>
        </authorList>
    </citation>
    <scope>NUCLEOTIDE SEQUENCE [LARGE SCALE GENOMIC DNA]</scope>
    <source>
        <strain evidence="2 3">JCM 19240</strain>
    </source>
</reference>
<name>A0A090U0M9_9VIBR</name>
<organism evidence="2 3">
    <name type="scientific">Vibrio maritimus</name>
    <dbReference type="NCBI Taxonomy" id="990268"/>
    <lineage>
        <taxon>Bacteria</taxon>
        <taxon>Pseudomonadati</taxon>
        <taxon>Pseudomonadota</taxon>
        <taxon>Gammaproteobacteria</taxon>
        <taxon>Vibrionales</taxon>
        <taxon>Vibrionaceae</taxon>
        <taxon>Vibrio</taxon>
    </lineage>
</organism>
<feature type="chain" id="PRO_5001865519" description="Porin" evidence="1">
    <location>
        <begin position="18"/>
        <end position="46"/>
    </location>
</feature>
<accession>A0A090U0M9</accession>
<comment type="caution">
    <text evidence="2">The sequence shown here is derived from an EMBL/GenBank/DDBJ whole genome shotgun (WGS) entry which is preliminary data.</text>
</comment>
<evidence type="ECO:0000313" key="3">
    <source>
        <dbReference type="Proteomes" id="UP000029224"/>
    </source>
</evidence>
<feature type="signal peptide" evidence="1">
    <location>
        <begin position="1"/>
        <end position="17"/>
    </location>
</feature>
<keyword evidence="1" id="KW-0732">Signal</keyword>
<keyword evidence="3" id="KW-1185">Reference proteome</keyword>
<dbReference type="EMBL" id="BBMT01000011">
    <property type="protein sequence ID" value="GAL36612.1"/>
    <property type="molecule type" value="Genomic_DNA"/>
</dbReference>
<evidence type="ECO:0000313" key="2">
    <source>
        <dbReference type="EMBL" id="GAL36612.1"/>
    </source>
</evidence>
<reference evidence="2 3" key="1">
    <citation type="submission" date="2014-09" db="EMBL/GenBank/DDBJ databases">
        <title>Vibrio maritimus JCM 19240. (C210) whole genome shotgun sequence.</title>
        <authorList>
            <person name="Sawabe T."/>
            <person name="Meirelles P."/>
            <person name="Nakanishi M."/>
            <person name="Sayaka M."/>
            <person name="Hattori M."/>
            <person name="Ohkuma M."/>
        </authorList>
    </citation>
    <scope>NUCLEOTIDE SEQUENCE [LARGE SCALE GENOMIC DNA]</scope>
    <source>
        <strain evidence="2 3">JCM 19240</strain>
    </source>
</reference>
<gene>
    <name evidence="2" type="ORF">JCM19240_2681</name>
</gene>
<protein>
    <recommendedName>
        <fullName evidence="4">Porin</fullName>
    </recommendedName>
</protein>
<evidence type="ECO:0000256" key="1">
    <source>
        <dbReference type="SAM" id="SignalP"/>
    </source>
</evidence>
<evidence type="ECO:0008006" key="4">
    <source>
        <dbReference type="Google" id="ProtNLM"/>
    </source>
</evidence>
<dbReference type="AlphaFoldDB" id="A0A090U0M9"/>
<proteinExistence type="predicted"/>
<sequence length="46" mass="4697">MKKLVALAVVATFGAQAGVYTDLSQKSNGDTSAKVGYAFENGISTS</sequence>